<dbReference type="Proteomes" id="UP001500220">
    <property type="component" value="Unassembled WGS sequence"/>
</dbReference>
<comment type="caution">
    <text evidence="1">The sequence shown here is derived from an EMBL/GenBank/DDBJ whole genome shotgun (WGS) entry which is preliminary data.</text>
</comment>
<accession>A0ABN1CVU6</accession>
<keyword evidence="2" id="KW-1185">Reference proteome</keyword>
<proteinExistence type="predicted"/>
<dbReference type="RefSeq" id="WP_346073423.1">
    <property type="nucleotide sequence ID" value="NZ_BAAAHC010000012.1"/>
</dbReference>
<evidence type="ECO:0000313" key="1">
    <source>
        <dbReference type="EMBL" id="GAA0527420.1"/>
    </source>
</evidence>
<gene>
    <name evidence="1" type="ORF">GCM10009545_32200</name>
</gene>
<dbReference type="Gene3D" id="1.10.490.110">
    <property type="entry name" value="Uncharacterized conserved protein DUF2267"/>
    <property type="match status" value="1"/>
</dbReference>
<dbReference type="EMBL" id="BAAAHC010000012">
    <property type="protein sequence ID" value="GAA0527420.1"/>
    <property type="molecule type" value="Genomic_DNA"/>
</dbReference>
<evidence type="ECO:0000313" key="2">
    <source>
        <dbReference type="Proteomes" id="UP001500220"/>
    </source>
</evidence>
<reference evidence="1 2" key="1">
    <citation type="journal article" date="2019" name="Int. J. Syst. Evol. Microbiol.">
        <title>The Global Catalogue of Microorganisms (GCM) 10K type strain sequencing project: providing services to taxonomists for standard genome sequencing and annotation.</title>
        <authorList>
            <consortium name="The Broad Institute Genomics Platform"/>
            <consortium name="The Broad Institute Genome Sequencing Center for Infectious Disease"/>
            <person name="Wu L."/>
            <person name="Ma J."/>
        </authorList>
    </citation>
    <scope>NUCLEOTIDE SEQUENCE [LARGE SCALE GENOMIC DNA]</scope>
    <source>
        <strain evidence="1 2">JCM 10664</strain>
    </source>
</reference>
<organism evidence="1 2">
    <name type="scientific">Saccharopolyspora thermophila</name>
    <dbReference type="NCBI Taxonomy" id="89367"/>
    <lineage>
        <taxon>Bacteria</taxon>
        <taxon>Bacillati</taxon>
        <taxon>Actinomycetota</taxon>
        <taxon>Actinomycetes</taxon>
        <taxon>Pseudonocardiales</taxon>
        <taxon>Pseudonocardiaceae</taxon>
        <taxon>Saccharopolyspora</taxon>
    </lineage>
</organism>
<protein>
    <submittedName>
        <fullName evidence="1">DUF2267 domain-containing protein</fullName>
    </submittedName>
</protein>
<name>A0ABN1CVU6_9PSEU</name>
<dbReference type="InterPro" id="IPR038282">
    <property type="entry name" value="DUF2267_sf"/>
</dbReference>
<dbReference type="Pfam" id="PF10025">
    <property type="entry name" value="DUF2267"/>
    <property type="match status" value="1"/>
</dbReference>
<sequence>MTATKASVFDHALHTANAWLHDVAKEFGTDDRQFVHRVLRAWLHTLRDRLTVEATAHFAAQLPELLRGIYYEGWDPSAVPQRYDAAEYASRFARDATISLQDVHRVAPTVTAVVQSHVSPGHLGKVLDQLPKDMRALLRAQA</sequence>
<dbReference type="InterPro" id="IPR018727">
    <property type="entry name" value="DUF2267"/>
</dbReference>